<feature type="transmembrane region" description="Helical" evidence="1">
    <location>
        <begin position="101"/>
        <end position="121"/>
    </location>
</feature>
<dbReference type="InterPro" id="IPR036249">
    <property type="entry name" value="Thioredoxin-like_sf"/>
</dbReference>
<dbReference type="Proteomes" id="UP001107961">
    <property type="component" value="Unassembled WGS sequence"/>
</dbReference>
<name>A0A9Q3W966_9GAMM</name>
<feature type="transmembrane region" description="Helical" evidence="1">
    <location>
        <begin position="42"/>
        <end position="63"/>
    </location>
</feature>
<feature type="transmembrane region" description="Helical" evidence="1">
    <location>
        <begin position="69"/>
        <end position="89"/>
    </location>
</feature>
<keyword evidence="1" id="KW-1133">Transmembrane helix</keyword>
<dbReference type="Gene3D" id="3.40.30.10">
    <property type="entry name" value="Glutaredoxin"/>
    <property type="match status" value="1"/>
</dbReference>
<gene>
    <name evidence="3" type="ORF">LZG35_22205</name>
</gene>
<evidence type="ECO:0000313" key="4">
    <source>
        <dbReference type="Proteomes" id="UP001107961"/>
    </source>
</evidence>
<feature type="domain" description="Thioredoxin" evidence="2">
    <location>
        <begin position="157"/>
        <end position="318"/>
    </location>
</feature>
<dbReference type="InterPro" id="IPR013766">
    <property type="entry name" value="Thioredoxin_domain"/>
</dbReference>
<evidence type="ECO:0000256" key="1">
    <source>
        <dbReference type="SAM" id="Phobius"/>
    </source>
</evidence>
<dbReference type="PROSITE" id="PS51352">
    <property type="entry name" value="THIOREDOXIN_2"/>
    <property type="match status" value="1"/>
</dbReference>
<dbReference type="SUPFAM" id="SSF52833">
    <property type="entry name" value="Thioredoxin-like"/>
    <property type="match status" value="1"/>
</dbReference>
<proteinExistence type="predicted"/>
<keyword evidence="1" id="KW-0472">Membrane</keyword>
<keyword evidence="4" id="KW-1185">Reference proteome</keyword>
<dbReference type="GO" id="GO:0016209">
    <property type="term" value="F:antioxidant activity"/>
    <property type="evidence" value="ECO:0007669"/>
    <property type="project" value="InterPro"/>
</dbReference>
<protein>
    <submittedName>
        <fullName evidence="3">Peroxiredoxin family protein</fullName>
    </submittedName>
</protein>
<sequence length="321" mass="35131">MIGMALARRGRRKGTVSRAVVVPTDGVGKGEGKRHVMKRIRAFLIAMHPLVAAAICCHAFWMAVSQRHWIWLGPLLVNAPTLSLAVWLVRRGRSGCGSQLPVVLLSAWLGSAWTLLGTLSLDDPQPLAWIYTAIGLVGLAACLLWYFPQYRERGDGPRPGQRLPVLTFQDLRGNAVSSTSLRGAPAVLLFHRGDWCPKSVELLRLLARHRGALGRRGARIVLISADSDARSCRMADRLGVPLERWIDPDLTAARQLQLLDPGGTPLGLELLGHQSDTVDPTVIIIDSLGDIRYVDKAGNSRYRSEPVTFLRVLDSAVPASR</sequence>
<evidence type="ECO:0000259" key="2">
    <source>
        <dbReference type="PROSITE" id="PS51352"/>
    </source>
</evidence>
<dbReference type="GO" id="GO:0016491">
    <property type="term" value="F:oxidoreductase activity"/>
    <property type="evidence" value="ECO:0007669"/>
    <property type="project" value="InterPro"/>
</dbReference>
<dbReference type="InterPro" id="IPR000866">
    <property type="entry name" value="AhpC/TSA"/>
</dbReference>
<evidence type="ECO:0000313" key="3">
    <source>
        <dbReference type="EMBL" id="MCE7511356.1"/>
    </source>
</evidence>
<dbReference type="RefSeq" id="WP_167374852.1">
    <property type="nucleotide sequence ID" value="NZ_CP012331.1"/>
</dbReference>
<comment type="caution">
    <text evidence="3">The sequence shown here is derived from an EMBL/GenBank/DDBJ whole genome shotgun (WGS) entry which is preliminary data.</text>
</comment>
<keyword evidence="1" id="KW-0812">Transmembrane</keyword>
<feature type="transmembrane region" description="Helical" evidence="1">
    <location>
        <begin position="127"/>
        <end position="147"/>
    </location>
</feature>
<dbReference type="EMBL" id="JAJVKT010000056">
    <property type="protein sequence ID" value="MCE7511356.1"/>
    <property type="molecule type" value="Genomic_DNA"/>
</dbReference>
<organism evidence="3 4">
    <name type="scientific">Alloalcanivorax xenomutans</name>
    <dbReference type="NCBI Taxonomy" id="1094342"/>
    <lineage>
        <taxon>Bacteria</taxon>
        <taxon>Pseudomonadati</taxon>
        <taxon>Pseudomonadota</taxon>
        <taxon>Gammaproteobacteria</taxon>
        <taxon>Oceanospirillales</taxon>
        <taxon>Alcanivoracaceae</taxon>
        <taxon>Alloalcanivorax</taxon>
    </lineage>
</organism>
<reference evidence="3" key="1">
    <citation type="submission" date="2022-01" db="EMBL/GenBank/DDBJ databases">
        <authorList>
            <person name="Karlyshev A.V."/>
            <person name="Jaspars M."/>
        </authorList>
    </citation>
    <scope>NUCLEOTIDE SEQUENCE</scope>
    <source>
        <strain evidence="3">AGSA3-2</strain>
    </source>
</reference>
<accession>A0A9Q3W966</accession>
<dbReference type="Pfam" id="PF00578">
    <property type="entry name" value="AhpC-TSA"/>
    <property type="match status" value="1"/>
</dbReference>
<dbReference type="AlphaFoldDB" id="A0A9Q3W966"/>